<comment type="caution">
    <text evidence="1">The sequence shown here is derived from an EMBL/GenBank/DDBJ whole genome shotgun (WGS) entry which is preliminary data.</text>
</comment>
<evidence type="ECO:0008006" key="3">
    <source>
        <dbReference type="Google" id="ProtNLM"/>
    </source>
</evidence>
<dbReference type="RefSeq" id="WP_029266744.1">
    <property type="nucleotide sequence ID" value="NZ_JAGIKX010000002.1"/>
</dbReference>
<dbReference type="InterPro" id="IPR020277">
    <property type="entry name" value="DUF2624"/>
</dbReference>
<evidence type="ECO:0000313" key="1">
    <source>
        <dbReference type="EMBL" id="MBP2256525.1"/>
    </source>
</evidence>
<gene>
    <name evidence="1" type="ORF">J2Z81_000458</name>
</gene>
<dbReference type="EMBL" id="JAGIKX010000002">
    <property type="protein sequence ID" value="MBP2256525.1"/>
    <property type="molecule type" value="Genomic_DNA"/>
</dbReference>
<protein>
    <recommendedName>
        <fullName evidence="3">DUF2624 domain-containing protein</fullName>
    </recommendedName>
</protein>
<organism evidence="1 2">
    <name type="scientific">Virgibacillus alimentarius</name>
    <dbReference type="NCBI Taxonomy" id="698769"/>
    <lineage>
        <taxon>Bacteria</taxon>
        <taxon>Bacillati</taxon>
        <taxon>Bacillota</taxon>
        <taxon>Bacilli</taxon>
        <taxon>Bacillales</taxon>
        <taxon>Bacillaceae</taxon>
        <taxon>Virgibacillus</taxon>
    </lineage>
</organism>
<accession>A0ABS4S4W0</accession>
<dbReference type="Proteomes" id="UP001519294">
    <property type="component" value="Unassembled WGS sequence"/>
</dbReference>
<reference evidence="1 2" key="1">
    <citation type="submission" date="2021-03" db="EMBL/GenBank/DDBJ databases">
        <title>Genomic Encyclopedia of Type Strains, Phase IV (KMG-IV): sequencing the most valuable type-strain genomes for metagenomic binning, comparative biology and taxonomic classification.</title>
        <authorList>
            <person name="Goeker M."/>
        </authorList>
    </citation>
    <scope>NUCLEOTIDE SEQUENCE [LARGE SCALE GENOMIC DNA]</scope>
    <source>
        <strain evidence="1 2">DSM 25790</strain>
    </source>
</reference>
<sequence>MSNFLKSLIIKKLENLTADELLYYAKQYGFSVTEKEAKDITTYVKTHPINPFDENERIKMLQALTQITNAETAKKAQKIFNELVHSQGLGHLFY</sequence>
<name>A0ABS4S4W0_9BACI</name>
<evidence type="ECO:0000313" key="2">
    <source>
        <dbReference type="Proteomes" id="UP001519294"/>
    </source>
</evidence>
<keyword evidence="2" id="KW-1185">Reference proteome</keyword>
<dbReference type="Pfam" id="PF11116">
    <property type="entry name" value="DUF2624"/>
    <property type="match status" value="1"/>
</dbReference>
<proteinExistence type="predicted"/>